<evidence type="ECO:0000313" key="3">
    <source>
        <dbReference type="Proteomes" id="UP000077671"/>
    </source>
</evidence>
<evidence type="ECO:0000313" key="2">
    <source>
        <dbReference type="EMBL" id="KAE8260051.1"/>
    </source>
</evidence>
<reference evidence="2" key="2">
    <citation type="journal article" date="2019" name="IMA Fungus">
        <title>Genome sequencing and comparison of five Tilletia species to identify candidate genes for the detection of regulated species infecting wheat.</title>
        <authorList>
            <person name="Nguyen H.D.T."/>
            <person name="Sultana T."/>
            <person name="Kesanakurti P."/>
            <person name="Hambleton S."/>
        </authorList>
    </citation>
    <scope>NUCLEOTIDE SEQUENCE</scope>
    <source>
        <strain evidence="2">DAOMC 238032</strain>
    </source>
</reference>
<name>A0A8T8THQ2_9BASI</name>
<dbReference type="Proteomes" id="UP000077671">
    <property type="component" value="Unassembled WGS sequence"/>
</dbReference>
<accession>A0A8T8THQ2</accession>
<reference evidence="2" key="1">
    <citation type="submission" date="2016-04" db="EMBL/GenBank/DDBJ databases">
        <authorList>
            <person name="Nguyen H.D."/>
            <person name="Kesanakurti P."/>
            <person name="Cullis J."/>
            <person name="Levesque C.A."/>
            <person name="Hambleton S."/>
        </authorList>
    </citation>
    <scope>NUCLEOTIDE SEQUENCE</scope>
    <source>
        <strain evidence="2">DAOMC 238032</strain>
    </source>
</reference>
<dbReference type="EMBL" id="LWDD02000490">
    <property type="protein sequence ID" value="KAE8260051.1"/>
    <property type="molecule type" value="Genomic_DNA"/>
</dbReference>
<comment type="caution">
    <text evidence="2">The sequence shown here is derived from an EMBL/GenBank/DDBJ whole genome shotgun (WGS) entry which is preliminary data.</text>
</comment>
<sequence>MRWFFEGVLERYHGQPQPMALLDPYQHYKTPNNPNTPSSTTIIMSTFRNMSNNKSIRQPTVLANNKTTNKTINKSIRQPTVLAAVQATVNVCNEANNIITDQSIESIANSEKDRYPTAADAATKKQSEWYDESKSSLVAIDNDAISLPMMRNDQEEIAISLPMILTEEEKTALAVSAFGDAVRSIAGSEDSSDNDDSDDDDSCAMSIALDLFLKALVANQEQVVAINNLAHAEDKNELIINSSLRSLRDLPLVADRAEVKVLNDTIDADHNPDLLVHTSPDSAVELSLLADKEEDEIHIIKEVPLTWPNGPIPSFLVTGPTDSCSASDACNAMPKSTSPDFLQVPKTKKRRAMGRNPYFYNVRWLPVRRSPRKPQPFRPNLGDSELANAFLDNDDTVPVLDTSLNDLLNFDVLADWEKVEVPKNAAPVADVDAGLRTHTGSTPAPQCSRLPTSTDCLAPTVTMTGPSTSGSRPAFPTHIAKKTLINSSSVASNKTSVGSGKAKIGRKSSSSAASKIKSIGSSKTTTIERVSRIPTARQSNPDSAGCAPNLNQRRLRC</sequence>
<feature type="compositionally biased region" description="Low complexity" evidence="1">
    <location>
        <begin position="498"/>
        <end position="523"/>
    </location>
</feature>
<gene>
    <name evidence="2" type="ORF">A4X03_0g3931</name>
</gene>
<evidence type="ECO:0000256" key="1">
    <source>
        <dbReference type="SAM" id="MobiDB-lite"/>
    </source>
</evidence>
<dbReference type="AlphaFoldDB" id="A0A8T8THQ2"/>
<proteinExistence type="predicted"/>
<feature type="non-terminal residue" evidence="2">
    <location>
        <position position="557"/>
    </location>
</feature>
<feature type="region of interest" description="Disordered" evidence="1">
    <location>
        <begin position="491"/>
        <end position="551"/>
    </location>
</feature>
<organism evidence="2 3">
    <name type="scientific">Tilletia caries</name>
    <name type="common">wheat bunt fungus</name>
    <dbReference type="NCBI Taxonomy" id="13290"/>
    <lineage>
        <taxon>Eukaryota</taxon>
        <taxon>Fungi</taxon>
        <taxon>Dikarya</taxon>
        <taxon>Basidiomycota</taxon>
        <taxon>Ustilaginomycotina</taxon>
        <taxon>Exobasidiomycetes</taxon>
        <taxon>Tilletiales</taxon>
        <taxon>Tilletiaceae</taxon>
        <taxon>Tilletia</taxon>
    </lineage>
</organism>
<protein>
    <submittedName>
        <fullName evidence="2">Uncharacterized protein</fullName>
    </submittedName>
</protein>